<name>A0A1J0KU06_9GAMM</name>
<sequence>MNTGKIYFSLMKLNVLNSSYVDDSYKIAWENNIYPFFHDSRYEYHQELSKYFDRAEEKTLDKLCLYLDNYLDDRADFSKFEEGVEKILGKGNVFPVLHYFFQAGQYPDLLSNLRMNLANLSTHFVNRFETKGYWK</sequence>
<reference evidence="2" key="1">
    <citation type="submission" date="2014-10" db="EMBL/GenBank/DDBJ databases">
        <authorList>
            <person name="Kuske C.R."/>
            <person name="Challacombe J.F."/>
            <person name="Daligault H.E."/>
            <person name="Davenport K.W."/>
            <person name="Johnson S.L."/>
            <person name="Siddaramappa S."/>
            <person name="Petersen J.M."/>
        </authorList>
    </citation>
    <scope>NUCLEOTIDE SEQUENCE [LARGE SCALE GENOMIC DNA]</scope>
    <source>
        <strain evidence="2">CA97-1460</strain>
    </source>
</reference>
<accession>A0A1J0KU06</accession>
<protein>
    <submittedName>
        <fullName evidence="1">Uncharacterized protein</fullName>
    </submittedName>
</protein>
<organism evidence="1 2">
    <name type="scientific">Francisella frigiditurris</name>
    <dbReference type="NCBI Taxonomy" id="1542390"/>
    <lineage>
        <taxon>Bacteria</taxon>
        <taxon>Pseudomonadati</taxon>
        <taxon>Pseudomonadota</taxon>
        <taxon>Gammaproteobacteria</taxon>
        <taxon>Thiotrichales</taxon>
        <taxon>Francisellaceae</taxon>
        <taxon>Francisella</taxon>
    </lineage>
</organism>
<evidence type="ECO:0000313" key="1">
    <source>
        <dbReference type="EMBL" id="APC97264.1"/>
    </source>
</evidence>
<dbReference type="EMBL" id="CP009654">
    <property type="protein sequence ID" value="APC97264.1"/>
    <property type="molecule type" value="Genomic_DNA"/>
</dbReference>
<dbReference type="RefSeq" id="WP_071663218.1">
    <property type="nucleotide sequence ID" value="NZ_CP009654.1"/>
</dbReference>
<dbReference type="OrthoDB" id="5604800at2"/>
<proteinExistence type="predicted"/>
<dbReference type="STRING" id="1542390.KX01_193"/>
<evidence type="ECO:0000313" key="2">
    <source>
        <dbReference type="Proteomes" id="UP000182521"/>
    </source>
</evidence>
<dbReference type="Proteomes" id="UP000182521">
    <property type="component" value="Chromosome"/>
</dbReference>
<dbReference type="AlphaFoldDB" id="A0A1J0KU06"/>
<gene>
    <name evidence="1" type="ORF">KX01_193</name>
</gene>
<dbReference type="KEGG" id="frc:KX01_193"/>
<keyword evidence="2" id="KW-1185">Reference proteome</keyword>